<dbReference type="AlphaFoldDB" id="F8JMR6"/>
<dbReference type="OrthoDB" id="9759796at2"/>
<dbReference type="KEGG" id="sct:SCAT_p0636"/>
<dbReference type="InterPro" id="IPR014395">
    <property type="entry name" value="Pen/GL7ACA/AHL_acylase"/>
</dbReference>
<dbReference type="Pfam" id="PF01804">
    <property type="entry name" value="Penicil_amidase"/>
    <property type="match status" value="1"/>
</dbReference>
<geneLocation type="plasmid" evidence="8 9">
    <name>pSCATT</name>
</geneLocation>
<keyword evidence="3" id="KW-0865">Zymogen</keyword>
<name>F8JMR6_STREN</name>
<feature type="region of interest" description="Disordered" evidence="6">
    <location>
        <begin position="1"/>
        <end position="25"/>
    </location>
</feature>
<dbReference type="Gene3D" id="1.10.439.10">
    <property type="entry name" value="Penicillin Amidohydrolase, domain 1"/>
    <property type="match status" value="1"/>
</dbReference>
<dbReference type="InterPro" id="IPR043146">
    <property type="entry name" value="Penicillin_amidase_N_B-knob"/>
</dbReference>
<evidence type="ECO:0000313" key="9">
    <source>
        <dbReference type="Proteomes" id="UP000007842"/>
    </source>
</evidence>
<feature type="binding site" evidence="5">
    <location>
        <position position="388"/>
    </location>
    <ligand>
        <name>Ca(2+)</name>
        <dbReference type="ChEBI" id="CHEBI:29108"/>
    </ligand>
</feature>
<gene>
    <name evidence="8" type="ordered locus">SCATT_p11050</name>
</gene>
<evidence type="ECO:0000256" key="3">
    <source>
        <dbReference type="ARBA" id="ARBA00023145"/>
    </source>
</evidence>
<proteinExistence type="inferred from homology"/>
<dbReference type="InterPro" id="IPR002692">
    <property type="entry name" value="S45"/>
</dbReference>
<sequence>MAATDEESAPARDGGTADGGSPGGRRRRRWRWLRITVLVVVVVLVAGACAGALYVRWTVGRSLPVTSGRLGVPGLHHPVDVGRDASGIPQILADDPEDLFLAQGYVEAQDRFWQMDTERNIAEGRLAEMFGAGQVDDDKLVRTLGWYRVARQEADAASPRTRAFLQAFSAGVNAYLKDHTGARLSVEYAVLSLADGSYRPRPWTPVDSVVWLKAVAWQLNSTTSDQMIRAVLAAKFPVHDVDRIFPPYDFSRWDPVTGPATARSAPPSAARTTTAVPAAATGALTAVSDVRRRLTALLGPSGTGIGSNAWVVAGSRSATGAPLLANDPHLAPTLPGVWYQIGLHCRTVTAACPYDVTGFTFPGMPGVLIGHNQRIAWGFTALGAADSDLYLEKITGDDYTYQGRQLPLTTRRETIAVAGGSPVTFTVRATRHGPVISDADRTAARTGAVGRVPDAPRAAGGYAVALRWAGLVPSHTIDAVFAMDAATDWTGFRAAAALLVAPAQNMVYADVRGNIGYQMPGLLPIRARGDGSYPVPGWTGDHEWRGYVPFDRLPHELNPTRGYIVTANNAVTGPDYPYPITPYWGTGYRSRRIADLITGGGKLTVADMGRIEGDTLNPNARQLVPYLLKAPVAPGTAAAVDLLRGWDLTQPPDSAAAAYFNAVWSHLLDLVFTSRLRTAGDVETFGAGGGGRWFDVVRTMLGTPDDPWWSSPQQPALHGRDAVLGAALDAAARDLDKRLGGDPKHWRWGALHTLELRNQTLGTGAPAPVRWLLNRGPYQLGGGTDLVDATGWFPPDGYGVDWVPSMRMVVDLGRLDDSRWINLTGASGHTASPHYTDQTALWRAGRTLPWPSSPAAVRASVKEWLRLTPAR</sequence>
<evidence type="ECO:0000256" key="2">
    <source>
        <dbReference type="ARBA" id="ARBA00022801"/>
    </source>
</evidence>
<accession>F8JMR6</accession>
<evidence type="ECO:0000256" key="5">
    <source>
        <dbReference type="PIRSR" id="PIRSR001227-2"/>
    </source>
</evidence>
<feature type="active site" description="Nucleophile" evidence="4">
    <location>
        <position position="307"/>
    </location>
</feature>
<dbReference type="Proteomes" id="UP000007842">
    <property type="component" value="Plasmid pSCATT"/>
</dbReference>
<dbReference type="RefSeq" id="WP_014151091.1">
    <property type="nucleotide sequence ID" value="NC_016113.1"/>
</dbReference>
<comment type="cofactor">
    <cofactor evidence="5">
        <name>Ca(2+)</name>
        <dbReference type="ChEBI" id="CHEBI:29108"/>
    </cofactor>
    <text evidence="5">Binds 1 Ca(2+) ion per dimer.</text>
</comment>
<keyword evidence="5" id="KW-0106">Calcium</keyword>
<dbReference type="InterPro" id="IPR029055">
    <property type="entry name" value="Ntn_hydrolases_N"/>
</dbReference>
<dbReference type="GO" id="GO:0046872">
    <property type="term" value="F:metal ion binding"/>
    <property type="evidence" value="ECO:0007669"/>
    <property type="project" value="UniProtKB-KW"/>
</dbReference>
<dbReference type="Gene3D" id="3.60.20.10">
    <property type="entry name" value="Glutamine Phosphoribosylpyrophosphate, subunit 1, domain 1"/>
    <property type="match status" value="1"/>
</dbReference>
<dbReference type="GO" id="GO:0017000">
    <property type="term" value="P:antibiotic biosynthetic process"/>
    <property type="evidence" value="ECO:0007669"/>
    <property type="project" value="InterPro"/>
</dbReference>
<evidence type="ECO:0000256" key="1">
    <source>
        <dbReference type="ARBA" id="ARBA00006586"/>
    </source>
</evidence>
<evidence type="ECO:0000256" key="7">
    <source>
        <dbReference type="SAM" id="Phobius"/>
    </source>
</evidence>
<reference evidence="9" key="1">
    <citation type="submission" date="2011-12" db="EMBL/GenBank/DDBJ databases">
        <title>Complete genome sequence of Streptomyces cattleya strain DSM 46488.</title>
        <authorList>
            <person name="Ou H.-Y."/>
            <person name="Li P."/>
            <person name="Zhao C."/>
            <person name="O'Hagan D."/>
            <person name="Deng Z."/>
        </authorList>
    </citation>
    <scope>NUCLEOTIDE SEQUENCE [LARGE SCALE GENOMIC DNA]</scope>
    <source>
        <strain evidence="9">ATCC 35852 / DSM 46488 / JCM 4925 / NBRC 14057 / NRRL 8057</strain>
        <plasmid evidence="9">Plasmid pSCATT</plasmid>
    </source>
</reference>
<feature type="transmembrane region" description="Helical" evidence="7">
    <location>
        <begin position="35"/>
        <end position="57"/>
    </location>
</feature>
<dbReference type="PANTHER" id="PTHR34218">
    <property type="entry name" value="PEPTIDASE S45 PENICILLIN AMIDASE"/>
    <property type="match status" value="1"/>
</dbReference>
<dbReference type="KEGG" id="scy:SCATT_p11050"/>
<dbReference type="HOGENOM" id="CLU_011790_0_1_11"/>
<keyword evidence="7" id="KW-1133">Transmembrane helix</keyword>
<dbReference type="EMBL" id="CP003229">
    <property type="protein sequence ID" value="AEW99298.1"/>
    <property type="molecule type" value="Genomic_DNA"/>
</dbReference>
<organism evidence="8 9">
    <name type="scientific">Streptantibioticus cattleyicolor (strain ATCC 35852 / DSM 46488 / JCM 4925 / NBRC 14057 / NRRL 8057)</name>
    <name type="common">Streptomyces cattleya</name>
    <dbReference type="NCBI Taxonomy" id="1003195"/>
    <lineage>
        <taxon>Bacteria</taxon>
        <taxon>Bacillati</taxon>
        <taxon>Actinomycetota</taxon>
        <taxon>Actinomycetes</taxon>
        <taxon>Kitasatosporales</taxon>
        <taxon>Streptomycetaceae</taxon>
        <taxon>Streptantibioticus</taxon>
    </lineage>
</organism>
<evidence type="ECO:0000313" key="8">
    <source>
        <dbReference type="EMBL" id="AEW99298.1"/>
    </source>
</evidence>
<dbReference type="CDD" id="cd03747">
    <property type="entry name" value="Ntn_PGA_like"/>
    <property type="match status" value="1"/>
</dbReference>
<evidence type="ECO:0000256" key="6">
    <source>
        <dbReference type="SAM" id="MobiDB-lite"/>
    </source>
</evidence>
<dbReference type="Gene3D" id="2.30.120.10">
    <property type="match status" value="1"/>
</dbReference>
<dbReference type="InterPro" id="IPR043147">
    <property type="entry name" value="Penicillin_amidase_A-knob"/>
</dbReference>
<protein>
    <submittedName>
        <fullName evidence="8">Putative penicillin acylase</fullName>
    </submittedName>
</protein>
<dbReference type="PIRSF" id="PIRSF001227">
    <property type="entry name" value="Pen_acylase"/>
    <property type="match status" value="1"/>
</dbReference>
<dbReference type="InterPro" id="IPR023343">
    <property type="entry name" value="Penicillin_amidase_dom1"/>
</dbReference>
<evidence type="ECO:0000256" key="4">
    <source>
        <dbReference type="PIRSR" id="PIRSR001227-1"/>
    </source>
</evidence>
<accession>G8XEE5</accession>
<keyword evidence="2" id="KW-0378">Hydrolase</keyword>
<dbReference type="PANTHER" id="PTHR34218:SF4">
    <property type="entry name" value="ACYL-HOMOSERINE LACTONE ACYLASE QUIP"/>
    <property type="match status" value="1"/>
</dbReference>
<keyword evidence="8" id="KW-0614">Plasmid</keyword>
<comment type="similarity">
    <text evidence="1">Belongs to the peptidase S45 family.</text>
</comment>
<keyword evidence="9" id="KW-1185">Reference proteome</keyword>
<dbReference type="Gene3D" id="1.10.1400.10">
    <property type="match status" value="1"/>
</dbReference>
<dbReference type="GO" id="GO:0016811">
    <property type="term" value="F:hydrolase activity, acting on carbon-nitrogen (but not peptide) bonds, in linear amides"/>
    <property type="evidence" value="ECO:0007669"/>
    <property type="project" value="InterPro"/>
</dbReference>
<keyword evidence="7" id="KW-0472">Membrane</keyword>
<keyword evidence="5" id="KW-0479">Metal-binding</keyword>
<keyword evidence="7" id="KW-0812">Transmembrane</keyword>
<dbReference type="MEROPS" id="S45.003"/>
<dbReference type="SUPFAM" id="SSF56235">
    <property type="entry name" value="N-terminal nucleophile aminohydrolases (Ntn hydrolases)"/>
    <property type="match status" value="1"/>
</dbReference>
<dbReference type="PATRIC" id="fig|1003195.11.peg.615"/>